<evidence type="ECO:0000256" key="1">
    <source>
        <dbReference type="SAM" id="MobiDB-lite"/>
    </source>
</evidence>
<organism evidence="2 3">
    <name type="scientific">Psilocybe cf. subviscida</name>
    <dbReference type="NCBI Taxonomy" id="2480587"/>
    <lineage>
        <taxon>Eukaryota</taxon>
        <taxon>Fungi</taxon>
        <taxon>Dikarya</taxon>
        <taxon>Basidiomycota</taxon>
        <taxon>Agaricomycotina</taxon>
        <taxon>Agaricomycetes</taxon>
        <taxon>Agaricomycetidae</taxon>
        <taxon>Agaricales</taxon>
        <taxon>Agaricineae</taxon>
        <taxon>Strophariaceae</taxon>
        <taxon>Psilocybe</taxon>
    </lineage>
</organism>
<evidence type="ECO:0000313" key="3">
    <source>
        <dbReference type="Proteomes" id="UP000567179"/>
    </source>
</evidence>
<name>A0A8H5BG81_9AGAR</name>
<reference evidence="2 3" key="1">
    <citation type="journal article" date="2020" name="ISME J.">
        <title>Uncovering the hidden diversity of litter-decomposition mechanisms in mushroom-forming fungi.</title>
        <authorList>
            <person name="Floudas D."/>
            <person name="Bentzer J."/>
            <person name="Ahren D."/>
            <person name="Johansson T."/>
            <person name="Persson P."/>
            <person name="Tunlid A."/>
        </authorList>
    </citation>
    <scope>NUCLEOTIDE SEQUENCE [LARGE SCALE GENOMIC DNA]</scope>
    <source>
        <strain evidence="2 3">CBS 101986</strain>
    </source>
</reference>
<comment type="caution">
    <text evidence="2">The sequence shown here is derived from an EMBL/GenBank/DDBJ whole genome shotgun (WGS) entry which is preliminary data.</text>
</comment>
<keyword evidence="3" id="KW-1185">Reference proteome</keyword>
<protein>
    <submittedName>
        <fullName evidence="2">Uncharacterized protein</fullName>
    </submittedName>
</protein>
<feature type="compositionally biased region" description="Polar residues" evidence="1">
    <location>
        <begin position="18"/>
        <end position="35"/>
    </location>
</feature>
<feature type="region of interest" description="Disordered" evidence="1">
    <location>
        <begin position="1"/>
        <end position="37"/>
    </location>
</feature>
<evidence type="ECO:0000313" key="2">
    <source>
        <dbReference type="EMBL" id="KAF5322805.1"/>
    </source>
</evidence>
<dbReference type="Proteomes" id="UP000567179">
    <property type="component" value="Unassembled WGS sequence"/>
</dbReference>
<dbReference type="EMBL" id="JAACJJ010000028">
    <property type="protein sequence ID" value="KAF5322805.1"/>
    <property type="molecule type" value="Genomic_DNA"/>
</dbReference>
<sequence>MSTHSQTSTSPTPSSTSIRVMTTRASPTTHPVQQQPRHRAAESILDLAHSSNAFASGIGEVLQVLATSGEAPSHKPLMVEFGNRVMALGRQRLSGMNGKNAMLYMKSKFGLLNATSALFLQATFDEEPGRYVEVDLDSWEELVGYMQRLRIIT</sequence>
<dbReference type="AlphaFoldDB" id="A0A8H5BG81"/>
<dbReference type="OrthoDB" id="3015492at2759"/>
<gene>
    <name evidence="2" type="ORF">D9619_001963</name>
</gene>
<feature type="compositionally biased region" description="Low complexity" evidence="1">
    <location>
        <begin position="1"/>
        <end position="17"/>
    </location>
</feature>
<proteinExistence type="predicted"/>
<accession>A0A8H5BG81</accession>